<organism evidence="2 3">
    <name type="scientific">Brassicogethes aeneus</name>
    <name type="common">Rape pollen beetle</name>
    <name type="synonym">Meligethes aeneus</name>
    <dbReference type="NCBI Taxonomy" id="1431903"/>
    <lineage>
        <taxon>Eukaryota</taxon>
        <taxon>Metazoa</taxon>
        <taxon>Ecdysozoa</taxon>
        <taxon>Arthropoda</taxon>
        <taxon>Hexapoda</taxon>
        <taxon>Insecta</taxon>
        <taxon>Pterygota</taxon>
        <taxon>Neoptera</taxon>
        <taxon>Endopterygota</taxon>
        <taxon>Coleoptera</taxon>
        <taxon>Polyphaga</taxon>
        <taxon>Cucujiformia</taxon>
        <taxon>Nitidulidae</taxon>
        <taxon>Meligethinae</taxon>
        <taxon>Brassicogethes</taxon>
    </lineage>
</organism>
<evidence type="ECO:0008006" key="4">
    <source>
        <dbReference type="Google" id="ProtNLM"/>
    </source>
</evidence>
<dbReference type="PANTHER" id="PTHR21112:SF0">
    <property type="entry name" value="CHEMOSENSORY PROTEIN A 29A-RELATED"/>
    <property type="match status" value="1"/>
</dbReference>
<evidence type="ECO:0000313" key="3">
    <source>
        <dbReference type="Proteomes" id="UP001154078"/>
    </source>
</evidence>
<proteinExistence type="predicted"/>
<accession>A0A9P0F8H7</accession>
<dbReference type="Gene3D" id="2.70.220.10">
    <property type="entry name" value="Ganglioside GM2 activator"/>
    <property type="match status" value="1"/>
</dbReference>
<dbReference type="Proteomes" id="UP001154078">
    <property type="component" value="Chromosome 1"/>
</dbReference>
<name>A0A9P0F8H7_BRAAE</name>
<evidence type="ECO:0000313" key="2">
    <source>
        <dbReference type="EMBL" id="CAH0546056.1"/>
    </source>
</evidence>
<dbReference type="OrthoDB" id="7424700at2759"/>
<keyword evidence="1" id="KW-0732">Signal</keyword>
<keyword evidence="3" id="KW-1185">Reference proteome</keyword>
<dbReference type="PANTHER" id="PTHR21112">
    <property type="entry name" value="CHEMOSENSORY PROTEIN A 29A-RELATED"/>
    <property type="match status" value="1"/>
</dbReference>
<dbReference type="EMBL" id="OV121132">
    <property type="protein sequence ID" value="CAH0546056.1"/>
    <property type="molecule type" value="Genomic_DNA"/>
</dbReference>
<dbReference type="InterPro" id="IPR036846">
    <property type="entry name" value="GM2-AP_sf"/>
</dbReference>
<gene>
    <name evidence="2" type="ORF">MELIAE_LOCUS308</name>
</gene>
<dbReference type="AlphaFoldDB" id="A0A9P0F8H7"/>
<protein>
    <recommendedName>
        <fullName evidence="4">MD-2-related lipid-recognition domain-containing protein</fullName>
    </recommendedName>
</protein>
<reference evidence="2" key="1">
    <citation type="submission" date="2021-12" db="EMBL/GenBank/DDBJ databases">
        <authorList>
            <person name="King R."/>
        </authorList>
    </citation>
    <scope>NUCLEOTIDE SEQUENCE</scope>
</reference>
<evidence type="ECO:0000256" key="1">
    <source>
        <dbReference type="ARBA" id="ARBA00022729"/>
    </source>
</evidence>
<sequence>MHSIWVTIIGCTFIFAGGYTSLMKAPVGNIKSLSISDCESTTKQITNLYNINESGEKALDATIALPDDFDGTKTKSAPVGKIKSLSLSDCGPNQKTSLYNINEEGEKAVDASLELKEDLDGTKARSAPVGNLKSLSMSDCEPGKKQKSTLYNINEKGVKAFDISLELDEDFDAKNAKFSLDVAKWDRNTWREDIYNIDGNLCEYIKNYVPKIWTKLQAVLKPPFTGDDKCFAKKGIYELKKFQASSADINIPTMWYGKFKLTFKYGDVGELELLEIKKCDVDNPEAGDLIDSNIEYVNGANVLNAKISLKTVFDESFTYKAVIIGDDGVKFEFKGVLCEDVFIFIPNLWDKLSSIVGINKECPIQPGEYEINNFGVSPEGIGLPFVFYGHLNIQVSVYKDEKPVACTEFIINSKEIQ</sequence>